<accession>A0A1I1APS9</accession>
<evidence type="ECO:0000313" key="1">
    <source>
        <dbReference type="EMBL" id="SFB39957.1"/>
    </source>
</evidence>
<keyword evidence="2" id="KW-1185">Reference proteome</keyword>
<sequence length="213" mass="24144">MSRALDPGQWTGELVRELLVVLYGGHRSRTGTWVPDAAAVARRRRVAPSTVRHWTRHGAPTAMPVRELDAIVRRRRPKASTLRRERLQADRTQKMRERASLGRGRGNLTEYAERGWLDQHRVLVLEDEWRPLRRVVVVRDEPALIRRATAGARLVDLAIADSKFAGDALRYQLLQEVGPWRLELPTKKAPRGHTQVWLASAPVAELPVSASLT</sequence>
<proteinExistence type="predicted"/>
<dbReference type="Proteomes" id="UP000199012">
    <property type="component" value="Unassembled WGS sequence"/>
</dbReference>
<dbReference type="RefSeq" id="WP_090034857.1">
    <property type="nucleotide sequence ID" value="NZ_BONM01000014.1"/>
</dbReference>
<evidence type="ECO:0000313" key="2">
    <source>
        <dbReference type="Proteomes" id="UP000199012"/>
    </source>
</evidence>
<gene>
    <name evidence="1" type="ORF">SAMN05421867_12115</name>
</gene>
<name>A0A1I1APS9_9CELL</name>
<dbReference type="OrthoDB" id="4701032at2"/>
<protein>
    <submittedName>
        <fullName evidence="1">Uncharacterized protein</fullName>
    </submittedName>
</protein>
<dbReference type="AlphaFoldDB" id="A0A1I1APS9"/>
<organism evidence="1 2">
    <name type="scientific">Cellulomonas marina</name>
    <dbReference type="NCBI Taxonomy" id="988821"/>
    <lineage>
        <taxon>Bacteria</taxon>
        <taxon>Bacillati</taxon>
        <taxon>Actinomycetota</taxon>
        <taxon>Actinomycetes</taxon>
        <taxon>Micrococcales</taxon>
        <taxon>Cellulomonadaceae</taxon>
        <taxon>Cellulomonas</taxon>
    </lineage>
</organism>
<dbReference type="STRING" id="988821.SAMN05421867_12115"/>
<reference evidence="1 2" key="1">
    <citation type="submission" date="2016-10" db="EMBL/GenBank/DDBJ databases">
        <authorList>
            <person name="de Groot N.N."/>
        </authorList>
    </citation>
    <scope>NUCLEOTIDE SEQUENCE [LARGE SCALE GENOMIC DNA]</scope>
    <source>
        <strain evidence="1 2">CGMCC 4.6945</strain>
    </source>
</reference>
<dbReference type="EMBL" id="FOKA01000021">
    <property type="protein sequence ID" value="SFB39957.1"/>
    <property type="molecule type" value="Genomic_DNA"/>
</dbReference>